<keyword evidence="2" id="KW-1185">Reference proteome</keyword>
<reference evidence="1" key="1">
    <citation type="submission" date="2019-09" db="EMBL/GenBank/DDBJ databases">
        <title>The Mitochondrial Proteome of the Jakobid, Andalucia godoyi, a Protist With the Most Gene-Rich and Bacteria-Like Mitochondrial Genome.</title>
        <authorList>
            <person name="Gray M.W."/>
            <person name="Burger G."/>
            <person name="Derelle R."/>
            <person name="Klimes V."/>
            <person name="Leger M."/>
            <person name="Sarrasin M."/>
            <person name="Vlcek C."/>
            <person name="Roger A.J."/>
            <person name="Elias M."/>
            <person name="Lang B.F."/>
        </authorList>
    </citation>
    <scope>NUCLEOTIDE SEQUENCE</scope>
    <source>
        <strain evidence="1">And28</strain>
    </source>
</reference>
<evidence type="ECO:0000313" key="1">
    <source>
        <dbReference type="EMBL" id="KAF0852867.1"/>
    </source>
</evidence>
<protein>
    <submittedName>
        <fullName evidence="1">Putative mitochondrial protein</fullName>
    </submittedName>
</protein>
<accession>A0A8K0AJ14</accession>
<dbReference type="EMBL" id="VRVR01000012">
    <property type="protein sequence ID" value="KAF0852867.1"/>
    <property type="molecule type" value="Genomic_DNA"/>
</dbReference>
<organism evidence="1 2">
    <name type="scientific">Andalucia godoyi</name>
    <name type="common">Flagellate</name>
    <dbReference type="NCBI Taxonomy" id="505711"/>
    <lineage>
        <taxon>Eukaryota</taxon>
        <taxon>Discoba</taxon>
        <taxon>Jakobida</taxon>
        <taxon>Andalucina</taxon>
        <taxon>Andaluciidae</taxon>
        <taxon>Andalucia</taxon>
    </lineage>
</organism>
<sequence length="609" mass="69855">MHRLCRRFASEAHLPSYVKREPNGRPVFLPFGFGKRRSIISALETAQGAWRILQDTSTHYFMEREDGFRIWFPKHAVTVPDREGYIQIEQWWKDSNELPHYSEYLHGLRRIQPLPKLKMDGSLLSEIPDIDALTVEDPNKGCDLTREDGPSRNWTVCKLTVDQVLDFQSCPRKFYLEHVLRLPSRISSEECRQYAVEELFKAVMQCDLTKRPASDYLQVLAPVVWKKTRVLFHSFLRRDGFFDIHELRRVKHQALWAVQQTLAFATGRTVFPSVPLPSEIPNKEMLPLLFPSVSVAIDKETVVSDVVHALNLPRRNQKSVVQMYIAGHHNDAFAPSEVRSTARLKMQTFLLERGHGIIPDEVTSTLCGPRRTQYVDVERNEEESIREEFVNSVGKLKALLRKLPEDFSVQKETELKVGPVDGPECDIPLATSENESLFPARVSTQNCFTCKLRAFCHPHVSHFRTRKLLEDNHKWLYGTAVSSKVSASRSDTPIASVDVEPHLRMFRNFLLEHKGLRGKRLAEVRVGDEIGIVDANLKSHEVFDYVFADLADPYSLLINGAVPSISKLEAQAEEVSAYWKDHVSRVAPKSLEDENEVYDIQGLRYVELE</sequence>
<evidence type="ECO:0000313" key="2">
    <source>
        <dbReference type="Proteomes" id="UP000799049"/>
    </source>
</evidence>
<name>A0A8K0AJ14_ANDGO</name>
<comment type="caution">
    <text evidence="1">The sequence shown here is derived from an EMBL/GenBank/DDBJ whole genome shotgun (WGS) entry which is preliminary data.</text>
</comment>
<dbReference type="Proteomes" id="UP000799049">
    <property type="component" value="Unassembled WGS sequence"/>
</dbReference>
<gene>
    <name evidence="1" type="ORF">ANDGO_02797</name>
</gene>
<proteinExistence type="predicted"/>
<dbReference type="AlphaFoldDB" id="A0A8K0AJ14"/>